<feature type="chain" id="PRO_5025658945" description="Capsule polysaccharide biosynthesis protein" evidence="2">
    <location>
        <begin position="23"/>
        <end position="198"/>
    </location>
</feature>
<dbReference type="Pfam" id="PF13279">
    <property type="entry name" value="4HBT_2"/>
    <property type="match status" value="1"/>
</dbReference>
<dbReference type="OrthoDB" id="265761at2759"/>
<gene>
    <name evidence="3" type="ORF">BDY17DRAFT_240992</name>
</gene>
<protein>
    <recommendedName>
        <fullName evidence="5">Capsule polysaccharide biosynthesis protein</fullName>
    </recommendedName>
</protein>
<keyword evidence="4" id="KW-1185">Reference proteome</keyword>
<dbReference type="GeneID" id="54471372"/>
<dbReference type="InterPro" id="IPR029069">
    <property type="entry name" value="HotDog_dom_sf"/>
</dbReference>
<organism evidence="3 4">
    <name type="scientific">Neohortaea acidophila</name>
    <dbReference type="NCBI Taxonomy" id="245834"/>
    <lineage>
        <taxon>Eukaryota</taxon>
        <taxon>Fungi</taxon>
        <taxon>Dikarya</taxon>
        <taxon>Ascomycota</taxon>
        <taxon>Pezizomycotina</taxon>
        <taxon>Dothideomycetes</taxon>
        <taxon>Dothideomycetidae</taxon>
        <taxon>Mycosphaerellales</taxon>
        <taxon>Teratosphaeriaceae</taxon>
        <taxon>Neohortaea</taxon>
    </lineage>
</organism>
<keyword evidence="2" id="KW-0732">Signal</keyword>
<name>A0A6A6PR72_9PEZI</name>
<feature type="non-terminal residue" evidence="3">
    <location>
        <position position="198"/>
    </location>
</feature>
<evidence type="ECO:0000313" key="4">
    <source>
        <dbReference type="Proteomes" id="UP000799767"/>
    </source>
</evidence>
<dbReference type="AlphaFoldDB" id="A0A6A6PR72"/>
<reference evidence="3" key="1">
    <citation type="journal article" date="2020" name="Stud. Mycol.">
        <title>101 Dothideomycetes genomes: a test case for predicting lifestyles and emergence of pathogens.</title>
        <authorList>
            <person name="Haridas S."/>
            <person name="Albert R."/>
            <person name="Binder M."/>
            <person name="Bloem J."/>
            <person name="Labutti K."/>
            <person name="Salamov A."/>
            <person name="Andreopoulos B."/>
            <person name="Baker S."/>
            <person name="Barry K."/>
            <person name="Bills G."/>
            <person name="Bluhm B."/>
            <person name="Cannon C."/>
            <person name="Castanera R."/>
            <person name="Culley D."/>
            <person name="Daum C."/>
            <person name="Ezra D."/>
            <person name="Gonzalez J."/>
            <person name="Henrissat B."/>
            <person name="Kuo A."/>
            <person name="Liang C."/>
            <person name="Lipzen A."/>
            <person name="Lutzoni F."/>
            <person name="Magnuson J."/>
            <person name="Mondo S."/>
            <person name="Nolan M."/>
            <person name="Ohm R."/>
            <person name="Pangilinan J."/>
            <person name="Park H.-J."/>
            <person name="Ramirez L."/>
            <person name="Alfaro M."/>
            <person name="Sun H."/>
            <person name="Tritt A."/>
            <person name="Yoshinaga Y."/>
            <person name="Zwiers L.-H."/>
            <person name="Turgeon B."/>
            <person name="Goodwin S."/>
            <person name="Spatafora J."/>
            <person name="Crous P."/>
            <person name="Grigoriev I."/>
        </authorList>
    </citation>
    <scope>NUCLEOTIDE SEQUENCE</scope>
    <source>
        <strain evidence="3">CBS 113389</strain>
    </source>
</reference>
<comment type="similarity">
    <text evidence="1">Belongs to the lcsJ thioesterase family.</text>
</comment>
<feature type="non-terminal residue" evidence="3">
    <location>
        <position position="1"/>
    </location>
</feature>
<dbReference type="EMBL" id="MU001636">
    <property type="protein sequence ID" value="KAF2482482.1"/>
    <property type="molecule type" value="Genomic_DNA"/>
</dbReference>
<dbReference type="PANTHER" id="PTHR12475">
    <property type="match status" value="1"/>
</dbReference>
<evidence type="ECO:0000313" key="3">
    <source>
        <dbReference type="EMBL" id="KAF2482482.1"/>
    </source>
</evidence>
<feature type="signal peptide" evidence="2">
    <location>
        <begin position="1"/>
        <end position="22"/>
    </location>
</feature>
<dbReference type="InterPro" id="IPR051490">
    <property type="entry name" value="THEM6_lcsJ_thioesterase"/>
</dbReference>
<dbReference type="RefSeq" id="XP_033589052.1">
    <property type="nucleotide sequence ID" value="XM_033730370.1"/>
</dbReference>
<dbReference type="PANTHER" id="PTHR12475:SF4">
    <property type="entry name" value="PROTEIN THEM6"/>
    <property type="match status" value="1"/>
</dbReference>
<dbReference type="Proteomes" id="UP000799767">
    <property type="component" value="Unassembled WGS sequence"/>
</dbReference>
<sequence length="198" mass="22348">IWTIVLLLLLAFNLKNIPLVWHFRIVNALSSVLPSQRAYTPQDAPTIFDAVVTESHSPVMEIDFNLHKSNSTYFSDLDIARAHLTCTLFSRGIEAARFAAYDHVIGGGNKPFGALLGGASCAFKHEIKPYQRYLMWSRVLCWNGKWFWIVTWFVEANGKDSPDQEKKVFATGLSKCVFKKGRKTVKPETIMKLSGLLP</sequence>
<accession>A0A6A6PR72</accession>
<evidence type="ECO:0000256" key="1">
    <source>
        <dbReference type="ARBA" id="ARBA00038476"/>
    </source>
</evidence>
<dbReference type="SUPFAM" id="SSF54637">
    <property type="entry name" value="Thioesterase/thiol ester dehydrase-isomerase"/>
    <property type="match status" value="1"/>
</dbReference>
<evidence type="ECO:0000256" key="2">
    <source>
        <dbReference type="SAM" id="SignalP"/>
    </source>
</evidence>
<dbReference type="CDD" id="cd00586">
    <property type="entry name" value="4HBT"/>
    <property type="match status" value="1"/>
</dbReference>
<evidence type="ECO:0008006" key="5">
    <source>
        <dbReference type="Google" id="ProtNLM"/>
    </source>
</evidence>
<proteinExistence type="inferred from homology"/>